<protein>
    <recommendedName>
        <fullName evidence="5">GTP cyclohydrolase 1</fullName>
        <ecNumber evidence="5">3.5.4.16</ecNumber>
    </recommendedName>
    <alternativeName>
        <fullName evidence="5">GTP cyclohydrolase I</fullName>
        <shortName evidence="5">GTP-CH-I</shortName>
    </alternativeName>
</protein>
<keyword evidence="3 5" id="KW-0554">One-carbon metabolism</keyword>
<dbReference type="STRING" id="134605.HMPREF3206_01724"/>
<keyword evidence="5" id="KW-0479">Metal-binding</keyword>
<feature type="binding site" evidence="5">
    <location>
        <position position="86"/>
    </location>
    <ligand>
        <name>Zn(2+)</name>
        <dbReference type="ChEBI" id="CHEBI:29105"/>
    </ligand>
</feature>
<dbReference type="PROSITE" id="PS00859">
    <property type="entry name" value="GTP_CYCLOHYDROL_1_1"/>
    <property type="match status" value="1"/>
</dbReference>
<keyword evidence="4 5" id="KW-0378">Hydrolase</keyword>
<dbReference type="AlphaFoldDB" id="A0A133N8C2"/>
<comment type="pathway">
    <text evidence="2 5">Cofactor biosynthesis; 7,8-dihydroneopterin triphosphate biosynthesis; 7,8-dihydroneopterin triphosphate from GTP: step 1/1.</text>
</comment>
<dbReference type="HAMAP" id="MF_00223">
    <property type="entry name" value="FolE"/>
    <property type="match status" value="1"/>
</dbReference>
<evidence type="ECO:0000313" key="8">
    <source>
        <dbReference type="Proteomes" id="UP000070617"/>
    </source>
</evidence>
<dbReference type="NCBIfam" id="NF006825">
    <property type="entry name" value="PRK09347.1-2"/>
    <property type="match status" value="1"/>
</dbReference>
<comment type="subunit">
    <text evidence="5">Homopolymer.</text>
</comment>
<keyword evidence="5" id="KW-0547">Nucleotide-binding</keyword>
<accession>A0A133N8C2</accession>
<dbReference type="GO" id="GO:0046654">
    <property type="term" value="P:tetrahydrofolate biosynthetic process"/>
    <property type="evidence" value="ECO:0007669"/>
    <property type="project" value="UniProtKB-UniRule"/>
</dbReference>
<dbReference type="Proteomes" id="UP000070617">
    <property type="component" value="Unassembled WGS sequence"/>
</dbReference>
<comment type="catalytic activity">
    <reaction evidence="1 5">
        <text>GTP + H2O = 7,8-dihydroneopterin 3'-triphosphate + formate + H(+)</text>
        <dbReference type="Rhea" id="RHEA:17473"/>
        <dbReference type="ChEBI" id="CHEBI:15377"/>
        <dbReference type="ChEBI" id="CHEBI:15378"/>
        <dbReference type="ChEBI" id="CHEBI:15740"/>
        <dbReference type="ChEBI" id="CHEBI:37565"/>
        <dbReference type="ChEBI" id="CHEBI:58462"/>
        <dbReference type="EC" id="3.5.4.16"/>
    </reaction>
</comment>
<evidence type="ECO:0000256" key="1">
    <source>
        <dbReference type="ARBA" id="ARBA00001052"/>
    </source>
</evidence>
<evidence type="ECO:0000256" key="2">
    <source>
        <dbReference type="ARBA" id="ARBA00005080"/>
    </source>
</evidence>
<feature type="binding site" evidence="5">
    <location>
        <position position="83"/>
    </location>
    <ligand>
        <name>Zn(2+)</name>
        <dbReference type="ChEBI" id="CHEBI:29105"/>
    </ligand>
</feature>
<dbReference type="Pfam" id="PF01227">
    <property type="entry name" value="GTP_cyclohydroI"/>
    <property type="match status" value="1"/>
</dbReference>
<keyword evidence="8" id="KW-1185">Reference proteome</keyword>
<dbReference type="Gene3D" id="1.10.286.10">
    <property type="match status" value="1"/>
</dbReference>
<dbReference type="PATRIC" id="fig|134605.3.peg.1705"/>
<dbReference type="GO" id="GO:0008270">
    <property type="term" value="F:zinc ion binding"/>
    <property type="evidence" value="ECO:0007669"/>
    <property type="project" value="UniProtKB-UniRule"/>
</dbReference>
<dbReference type="InterPro" id="IPR018234">
    <property type="entry name" value="GTP_CycHdrlase_I_CS"/>
</dbReference>
<keyword evidence="5" id="KW-0342">GTP-binding</keyword>
<dbReference type="RefSeq" id="WP_060793939.1">
    <property type="nucleotide sequence ID" value="NZ_KQ956575.1"/>
</dbReference>
<dbReference type="PANTHER" id="PTHR11109:SF7">
    <property type="entry name" value="GTP CYCLOHYDROLASE 1"/>
    <property type="match status" value="1"/>
</dbReference>
<comment type="caution">
    <text evidence="7">The sequence shown here is derived from an EMBL/GenBank/DDBJ whole genome shotgun (WGS) entry which is preliminary data.</text>
</comment>
<dbReference type="PANTHER" id="PTHR11109">
    <property type="entry name" value="GTP CYCLOHYDROLASE I"/>
    <property type="match status" value="1"/>
</dbReference>
<keyword evidence="5" id="KW-0862">Zinc</keyword>
<comment type="similarity">
    <text evidence="5">Belongs to the GTP cyclohydrolase I family.</text>
</comment>
<dbReference type="GO" id="GO:0006730">
    <property type="term" value="P:one-carbon metabolic process"/>
    <property type="evidence" value="ECO:0007669"/>
    <property type="project" value="UniProtKB-UniRule"/>
</dbReference>
<dbReference type="InterPro" id="IPR020602">
    <property type="entry name" value="GTP_CycHdrlase_I_dom"/>
</dbReference>
<reference evidence="8" key="1">
    <citation type="submission" date="2016-01" db="EMBL/GenBank/DDBJ databases">
        <authorList>
            <person name="Mitreva M."/>
            <person name="Pepin K.H."/>
            <person name="Mihindukulasuriya K.A."/>
            <person name="Fulton R."/>
            <person name="Fronick C."/>
            <person name="O'Laughlin M."/>
            <person name="Miner T."/>
            <person name="Herter B."/>
            <person name="Rosa B.A."/>
            <person name="Cordes M."/>
            <person name="Tomlinson C."/>
            <person name="Wollam A."/>
            <person name="Palsikar V.B."/>
            <person name="Mardis E.R."/>
            <person name="Wilson R.K."/>
        </authorList>
    </citation>
    <scope>NUCLEOTIDE SEQUENCE [LARGE SCALE GENOMIC DNA]</scope>
    <source>
        <strain evidence="8">CMW8396</strain>
    </source>
</reference>
<dbReference type="GO" id="GO:0005525">
    <property type="term" value="F:GTP binding"/>
    <property type="evidence" value="ECO:0007669"/>
    <property type="project" value="UniProtKB-KW"/>
</dbReference>
<name>A0A133N8C2_9FUSO</name>
<dbReference type="Gene3D" id="3.30.1130.10">
    <property type="match status" value="1"/>
</dbReference>
<feature type="domain" description="GTP cyclohydrolase I" evidence="6">
    <location>
        <begin position="7"/>
        <end position="189"/>
    </location>
</feature>
<dbReference type="SUPFAM" id="SSF55620">
    <property type="entry name" value="Tetrahydrobiopterin biosynthesis enzymes-like"/>
    <property type="match status" value="1"/>
</dbReference>
<dbReference type="FunFam" id="3.30.1130.10:FF:000001">
    <property type="entry name" value="GTP cyclohydrolase 1"/>
    <property type="match status" value="1"/>
</dbReference>
<dbReference type="NCBIfam" id="NF006826">
    <property type="entry name" value="PRK09347.1-3"/>
    <property type="match status" value="1"/>
</dbReference>
<dbReference type="InterPro" id="IPR043134">
    <property type="entry name" value="GTP-CH-I_N"/>
</dbReference>
<evidence type="ECO:0000256" key="3">
    <source>
        <dbReference type="ARBA" id="ARBA00022563"/>
    </source>
</evidence>
<evidence type="ECO:0000259" key="6">
    <source>
        <dbReference type="Pfam" id="PF01227"/>
    </source>
</evidence>
<dbReference type="UniPathway" id="UPA00848">
    <property type="reaction ID" value="UER00151"/>
</dbReference>
<dbReference type="EC" id="3.5.4.16" evidence="5"/>
<gene>
    <name evidence="5" type="primary">folE</name>
    <name evidence="7" type="ORF">HMPREF3206_01724</name>
</gene>
<evidence type="ECO:0000256" key="4">
    <source>
        <dbReference type="ARBA" id="ARBA00022801"/>
    </source>
</evidence>
<dbReference type="FunFam" id="1.10.286.10:FF:000001">
    <property type="entry name" value="GTP cyclohydrolase 1"/>
    <property type="match status" value="1"/>
</dbReference>
<evidence type="ECO:0000313" key="7">
    <source>
        <dbReference type="EMBL" id="KXA12536.1"/>
    </source>
</evidence>
<organism evidence="7 8">
    <name type="scientific">Fusobacterium equinum</name>
    <dbReference type="NCBI Taxonomy" id="134605"/>
    <lineage>
        <taxon>Bacteria</taxon>
        <taxon>Fusobacteriati</taxon>
        <taxon>Fusobacteriota</taxon>
        <taxon>Fusobacteriia</taxon>
        <taxon>Fusobacteriales</taxon>
        <taxon>Fusobacteriaceae</taxon>
        <taxon>Fusobacterium</taxon>
    </lineage>
</organism>
<dbReference type="GO" id="GO:0003934">
    <property type="term" value="F:GTP cyclohydrolase I activity"/>
    <property type="evidence" value="ECO:0007669"/>
    <property type="project" value="UniProtKB-UniRule"/>
</dbReference>
<evidence type="ECO:0000256" key="5">
    <source>
        <dbReference type="HAMAP-Rule" id="MF_00223"/>
    </source>
</evidence>
<sequence length="191" mass="21887">MIDKKVIQEHVKGLLLALGEDPNREGLLETPKRVANMYEEIFEGIQYSNQELATMFGKTFEGDSETNSDDMVIIRDIEIFSVCEHHLALMYDMKVTVAYIPNKKLLGLSKVARICDMVGKRLQLQERIGRDIAEIMQKVTDSEDIAVLIQGKHSCMTMRGIKKQQSITETSCFLGKFKENLVLQNRLYQRL</sequence>
<dbReference type="InterPro" id="IPR043133">
    <property type="entry name" value="GTP-CH-I_C/QueF"/>
</dbReference>
<dbReference type="GO" id="GO:0006729">
    <property type="term" value="P:tetrahydrobiopterin biosynthetic process"/>
    <property type="evidence" value="ECO:0007669"/>
    <property type="project" value="TreeGrafter"/>
</dbReference>
<dbReference type="InterPro" id="IPR001474">
    <property type="entry name" value="GTP_CycHdrlase_I"/>
</dbReference>
<proteinExistence type="inferred from homology"/>
<dbReference type="GO" id="GO:0005737">
    <property type="term" value="C:cytoplasm"/>
    <property type="evidence" value="ECO:0007669"/>
    <property type="project" value="TreeGrafter"/>
</dbReference>
<dbReference type="EMBL" id="LRPX01000098">
    <property type="protein sequence ID" value="KXA12536.1"/>
    <property type="molecule type" value="Genomic_DNA"/>
</dbReference>
<dbReference type="NCBIfam" id="TIGR00063">
    <property type="entry name" value="folE"/>
    <property type="match status" value="1"/>
</dbReference>
<feature type="binding site" evidence="5">
    <location>
        <position position="155"/>
    </location>
    <ligand>
        <name>Zn(2+)</name>
        <dbReference type="ChEBI" id="CHEBI:29105"/>
    </ligand>
</feature>